<evidence type="ECO:0000313" key="2">
    <source>
        <dbReference type="EMBL" id="HJC64745.1"/>
    </source>
</evidence>
<keyword evidence="1" id="KW-1133">Transmembrane helix</keyword>
<feature type="transmembrane region" description="Helical" evidence="1">
    <location>
        <begin position="75"/>
        <end position="92"/>
    </location>
</feature>
<reference evidence="2" key="2">
    <citation type="submission" date="2021-04" db="EMBL/GenBank/DDBJ databases">
        <authorList>
            <person name="Gilroy R."/>
        </authorList>
    </citation>
    <scope>NUCLEOTIDE SEQUENCE</scope>
    <source>
        <strain evidence="2">ChiBcec2-3848</strain>
    </source>
</reference>
<dbReference type="Pfam" id="PF19700">
    <property type="entry name" value="DUF6198"/>
    <property type="match status" value="1"/>
</dbReference>
<reference evidence="2" key="1">
    <citation type="journal article" date="2021" name="PeerJ">
        <title>Extensive microbial diversity within the chicken gut microbiome revealed by metagenomics and culture.</title>
        <authorList>
            <person name="Gilroy R."/>
            <person name="Ravi A."/>
            <person name="Getino M."/>
            <person name="Pursley I."/>
            <person name="Horton D.L."/>
            <person name="Alikhan N.F."/>
            <person name="Baker D."/>
            <person name="Gharbi K."/>
            <person name="Hall N."/>
            <person name="Watson M."/>
            <person name="Adriaenssens E.M."/>
            <person name="Foster-Nyarko E."/>
            <person name="Jarju S."/>
            <person name="Secka A."/>
            <person name="Antonio M."/>
            <person name="Oren A."/>
            <person name="Chaudhuri R.R."/>
            <person name="La Ragione R."/>
            <person name="Hildebrand F."/>
            <person name="Pallen M.J."/>
        </authorList>
    </citation>
    <scope>NUCLEOTIDE SEQUENCE</scope>
    <source>
        <strain evidence="2">ChiBcec2-3848</strain>
    </source>
</reference>
<protein>
    <submittedName>
        <fullName evidence="2">Uncharacterized protein</fullName>
    </submittedName>
</protein>
<proteinExistence type="predicted"/>
<feature type="transmembrane region" description="Helical" evidence="1">
    <location>
        <begin position="156"/>
        <end position="177"/>
    </location>
</feature>
<organism evidence="2 3">
    <name type="scientific">Candidatus Blautia merdavium</name>
    <dbReference type="NCBI Taxonomy" id="2838494"/>
    <lineage>
        <taxon>Bacteria</taxon>
        <taxon>Bacillati</taxon>
        <taxon>Bacillota</taxon>
        <taxon>Clostridia</taxon>
        <taxon>Lachnospirales</taxon>
        <taxon>Lachnospiraceae</taxon>
        <taxon>Blautia</taxon>
    </lineage>
</organism>
<evidence type="ECO:0000256" key="1">
    <source>
        <dbReference type="SAM" id="Phobius"/>
    </source>
</evidence>
<dbReference type="PANTHER" id="PTHR40078:SF1">
    <property type="entry name" value="INTEGRAL MEMBRANE PROTEIN"/>
    <property type="match status" value="1"/>
</dbReference>
<feature type="transmembrane region" description="Helical" evidence="1">
    <location>
        <begin position="48"/>
        <end position="68"/>
    </location>
</feature>
<accession>A0A9D2PRJ5</accession>
<name>A0A9D2PRJ5_9FIRM</name>
<dbReference type="AlphaFoldDB" id="A0A9D2PRJ5"/>
<keyword evidence="1" id="KW-0472">Membrane</keyword>
<feature type="transmembrane region" description="Helical" evidence="1">
    <location>
        <begin position="7"/>
        <end position="28"/>
    </location>
</feature>
<comment type="caution">
    <text evidence="2">The sequence shown here is derived from an EMBL/GenBank/DDBJ whole genome shotgun (WGS) entry which is preliminary data.</text>
</comment>
<feature type="transmembrane region" description="Helical" evidence="1">
    <location>
        <begin position="183"/>
        <end position="206"/>
    </location>
</feature>
<sequence length="261" mass="29302">MEMLKKRIIMCIIGVLLSGISVGIFKLAAFGVDPYQSFNSGLNQLIPLSYGTLYTALCLIMLLVVFLIDRHYIGLATLINLTVLGYVADYSHKFFLYLFPDLSVFARLICLLIGVLLSCIAASLYFTADLGVSTYDALSLIATHKWRIAKFRTCRIVSDFICVSVGIGAFLAGGGALPAILSFVGIGTIVTAFLMGPMIDFFNVHLSQPLLRGRQRHPIWKISTEIFTNPRKRRVYVKFFLYQTENFLRMNPFTGRQLKRM</sequence>
<gene>
    <name evidence="2" type="ORF">H9753_14215</name>
</gene>
<dbReference type="EMBL" id="DWVZ01000200">
    <property type="protein sequence ID" value="HJC64745.1"/>
    <property type="molecule type" value="Genomic_DNA"/>
</dbReference>
<dbReference type="PANTHER" id="PTHR40078">
    <property type="entry name" value="INTEGRAL MEMBRANE PROTEIN-RELATED"/>
    <property type="match status" value="1"/>
</dbReference>
<evidence type="ECO:0000313" key="3">
    <source>
        <dbReference type="Proteomes" id="UP000823886"/>
    </source>
</evidence>
<dbReference type="Proteomes" id="UP000823886">
    <property type="component" value="Unassembled WGS sequence"/>
</dbReference>
<dbReference type="InterPro" id="IPR038750">
    <property type="entry name" value="YczE/YyaS-like"/>
</dbReference>
<keyword evidence="1" id="KW-0812">Transmembrane</keyword>
<feature type="transmembrane region" description="Helical" evidence="1">
    <location>
        <begin position="104"/>
        <end position="126"/>
    </location>
</feature>